<dbReference type="Proteomes" id="UP001358324">
    <property type="component" value="Unassembled WGS sequence"/>
</dbReference>
<evidence type="ECO:0000259" key="2">
    <source>
        <dbReference type="Pfam" id="PF13723"/>
    </source>
</evidence>
<gene>
    <name evidence="3" type="ORF">V3391_14685</name>
</gene>
<evidence type="ECO:0000313" key="4">
    <source>
        <dbReference type="Proteomes" id="UP001358324"/>
    </source>
</evidence>
<feature type="region of interest" description="Disordered" evidence="1">
    <location>
        <begin position="38"/>
        <end position="58"/>
    </location>
</feature>
<dbReference type="EMBL" id="JAZHBM010000003">
    <property type="protein sequence ID" value="MEF3083458.1"/>
    <property type="molecule type" value="Genomic_DNA"/>
</dbReference>
<organism evidence="3 4">
    <name type="scientific">Luteimonas flava</name>
    <dbReference type="NCBI Taxonomy" id="3115822"/>
    <lineage>
        <taxon>Bacteria</taxon>
        <taxon>Pseudomonadati</taxon>
        <taxon>Pseudomonadota</taxon>
        <taxon>Gammaproteobacteria</taxon>
        <taxon>Lysobacterales</taxon>
        <taxon>Lysobacteraceae</taxon>
        <taxon>Luteimonas</taxon>
    </lineage>
</organism>
<name>A0ABU7WHK2_9GAMM</name>
<comment type="caution">
    <text evidence="3">The sequence shown here is derived from an EMBL/GenBank/DDBJ whole genome shotgun (WGS) entry which is preliminary data.</text>
</comment>
<accession>A0ABU7WHK2</accession>
<reference evidence="3 4" key="1">
    <citation type="submission" date="2024-01" db="EMBL/GenBank/DDBJ databases">
        <title>Novel species of the genus Luteimonas isolated from rivers.</title>
        <authorList>
            <person name="Lu H."/>
        </authorList>
    </citation>
    <scope>NUCLEOTIDE SEQUENCE [LARGE SCALE GENOMIC DNA]</scope>
    <source>
        <strain evidence="3 4">SMYT11W</strain>
    </source>
</reference>
<keyword evidence="4" id="KW-1185">Reference proteome</keyword>
<protein>
    <submittedName>
        <fullName evidence="3">Beta-ketoacyl synthase chain length factor</fullName>
    </submittedName>
</protein>
<evidence type="ECO:0000313" key="3">
    <source>
        <dbReference type="EMBL" id="MEF3083458.1"/>
    </source>
</evidence>
<dbReference type="SUPFAM" id="SSF53901">
    <property type="entry name" value="Thiolase-like"/>
    <property type="match status" value="1"/>
</dbReference>
<sequence length="273" mass="27876">MSTSGMSSALTATIAGIGFWTDGLPDWAAARAFAIDGTRPESAPSRPSPQLLAPNERRRAPGSVAVALEVAMAACRDAGIAPETLPSVFASTHGDLGITDYMCDTLATDPTAISPTKFHNSVHNAAAGYWTIGAGCTEATTALSAYDATFAQGLLEAMMQLATGTPAVLLVAYDTASAGLLGTVTHSEGLLGAALVLVRDGTGPRIRASLRDGADLESPGPLGAHGERNAMAQMLPLFDALATGGSRAVLRAGPHRSLSLEIDDTTQPEPAHG</sequence>
<evidence type="ECO:0000256" key="1">
    <source>
        <dbReference type="SAM" id="MobiDB-lite"/>
    </source>
</evidence>
<proteinExistence type="predicted"/>
<dbReference type="Pfam" id="PF13723">
    <property type="entry name" value="Ketoacyl-synt_2"/>
    <property type="match status" value="1"/>
</dbReference>
<dbReference type="Gene3D" id="3.40.47.10">
    <property type="match status" value="1"/>
</dbReference>
<dbReference type="RefSeq" id="WP_332079188.1">
    <property type="nucleotide sequence ID" value="NZ_JAZHBM010000003.1"/>
</dbReference>
<dbReference type="InterPro" id="IPR016039">
    <property type="entry name" value="Thiolase-like"/>
</dbReference>
<feature type="domain" description="Beta-ketoacyl synthase-like N-terminal" evidence="2">
    <location>
        <begin position="44"/>
        <end position="250"/>
    </location>
</feature>
<dbReference type="InterPro" id="IPR014030">
    <property type="entry name" value="Ketoacyl_synth_N"/>
</dbReference>